<evidence type="ECO:0000259" key="5">
    <source>
        <dbReference type="PROSITE" id="PS50184"/>
    </source>
</evidence>
<dbReference type="Pfam" id="PF23334">
    <property type="entry name" value="VWC2L_2nd"/>
    <property type="match status" value="1"/>
</dbReference>
<reference evidence="6" key="1">
    <citation type="submission" date="2023-05" db="EMBL/GenBank/DDBJ databases">
        <authorList>
            <person name="Stuckert A."/>
        </authorList>
    </citation>
    <scope>NUCLEOTIDE SEQUENCE</scope>
</reference>
<gene>
    <name evidence="6" type="ORF">SPARVUS_LOCUS3223255</name>
</gene>
<accession>A0ABN9BMJ7</accession>
<comment type="caution">
    <text evidence="6">The sequence shown here is derived from an EMBL/GenBank/DDBJ whole genome shotgun (WGS) entry which is preliminary data.</text>
</comment>
<feature type="non-terminal residue" evidence="6">
    <location>
        <position position="110"/>
    </location>
</feature>
<dbReference type="InterPro" id="IPR052080">
    <property type="entry name" value="vWF_C/EGF_Fibrillin"/>
</dbReference>
<evidence type="ECO:0000256" key="4">
    <source>
        <dbReference type="ARBA" id="ARBA00023180"/>
    </source>
</evidence>
<dbReference type="Gene3D" id="6.20.200.20">
    <property type="match status" value="1"/>
</dbReference>
<evidence type="ECO:0000256" key="3">
    <source>
        <dbReference type="ARBA" id="ARBA00022729"/>
    </source>
</evidence>
<name>A0ABN9BMJ7_9NEOB</name>
<sequence length="110" mass="11981">VECSFLPCPNLECPREDWVLEAGQCCFKCQQPPPPHTGCPFDDNGIEIPVGQIWSPGDPCSICICQADSTIVCKKTDCVETCPHPIVVPGQCCPDCSAGCSYGRRTYRNN</sequence>
<keyword evidence="4" id="KW-0325">Glycoprotein</keyword>
<organism evidence="6 7">
    <name type="scientific">Staurois parvus</name>
    <dbReference type="NCBI Taxonomy" id="386267"/>
    <lineage>
        <taxon>Eukaryota</taxon>
        <taxon>Metazoa</taxon>
        <taxon>Chordata</taxon>
        <taxon>Craniata</taxon>
        <taxon>Vertebrata</taxon>
        <taxon>Euteleostomi</taxon>
        <taxon>Amphibia</taxon>
        <taxon>Batrachia</taxon>
        <taxon>Anura</taxon>
        <taxon>Neobatrachia</taxon>
        <taxon>Ranoidea</taxon>
        <taxon>Ranidae</taxon>
        <taxon>Staurois</taxon>
    </lineage>
</organism>
<evidence type="ECO:0000313" key="7">
    <source>
        <dbReference type="Proteomes" id="UP001162483"/>
    </source>
</evidence>
<evidence type="ECO:0000256" key="2">
    <source>
        <dbReference type="ARBA" id="ARBA00022525"/>
    </source>
</evidence>
<dbReference type="PROSITE" id="PS01208">
    <property type="entry name" value="VWFC_1"/>
    <property type="match status" value="1"/>
</dbReference>
<proteinExistence type="predicted"/>
<feature type="domain" description="VWFC" evidence="5">
    <location>
        <begin position="37"/>
        <end position="97"/>
    </location>
</feature>
<dbReference type="PANTHER" id="PTHR47333:SF1">
    <property type="entry name" value="VON WILLEBRAND FACTOR C AND EGF DOMAIN-CONTAINING PROTEIN"/>
    <property type="match status" value="1"/>
</dbReference>
<protein>
    <recommendedName>
        <fullName evidence="5">VWFC domain-containing protein</fullName>
    </recommendedName>
</protein>
<dbReference type="PROSITE" id="PS50184">
    <property type="entry name" value="VWFC_2"/>
    <property type="match status" value="1"/>
</dbReference>
<dbReference type="EMBL" id="CATNWA010004836">
    <property type="protein sequence ID" value="CAI9548803.1"/>
    <property type="molecule type" value="Genomic_DNA"/>
</dbReference>
<evidence type="ECO:0000256" key="1">
    <source>
        <dbReference type="ARBA" id="ARBA00004613"/>
    </source>
</evidence>
<keyword evidence="7" id="KW-1185">Reference proteome</keyword>
<dbReference type="SUPFAM" id="SSF57603">
    <property type="entry name" value="FnI-like domain"/>
    <property type="match status" value="1"/>
</dbReference>
<comment type="subcellular location">
    <subcellularLocation>
        <location evidence="1">Secreted</location>
    </subcellularLocation>
</comment>
<keyword evidence="2" id="KW-0964">Secreted</keyword>
<dbReference type="PANTHER" id="PTHR47333">
    <property type="entry name" value="VON WILLEBRAND FACTOR C AND EGF DOMAIN-CONTAINING PROTEIN"/>
    <property type="match status" value="1"/>
</dbReference>
<dbReference type="Proteomes" id="UP001162483">
    <property type="component" value="Unassembled WGS sequence"/>
</dbReference>
<evidence type="ECO:0000313" key="6">
    <source>
        <dbReference type="EMBL" id="CAI9548803.1"/>
    </source>
</evidence>
<dbReference type="InterPro" id="IPR001007">
    <property type="entry name" value="VWF_dom"/>
</dbReference>
<keyword evidence="3" id="KW-0732">Signal</keyword>
<feature type="non-terminal residue" evidence="6">
    <location>
        <position position="1"/>
    </location>
</feature>
<dbReference type="SMART" id="SM00214">
    <property type="entry name" value="VWC"/>
    <property type="match status" value="1"/>
</dbReference>